<keyword evidence="10" id="KW-1185">Reference proteome</keyword>
<keyword evidence="4 7" id="KW-1133">Transmembrane helix</keyword>
<dbReference type="GO" id="GO:0012505">
    <property type="term" value="C:endomembrane system"/>
    <property type="evidence" value="ECO:0007669"/>
    <property type="project" value="UniProtKB-SubCell"/>
</dbReference>
<reference evidence="9" key="1">
    <citation type="submission" date="2020-01" db="EMBL/GenBank/DDBJ databases">
        <title>Development of genomics and gene disruption for Polysphondylium violaceum indicates a role for the polyketide synthase stlB in stalk morphogenesis.</title>
        <authorList>
            <person name="Narita B."/>
            <person name="Kawabe Y."/>
            <person name="Kin K."/>
            <person name="Saito T."/>
            <person name="Gibbs R."/>
            <person name="Kuspa A."/>
            <person name="Muzny D."/>
            <person name="Queller D."/>
            <person name="Richards S."/>
            <person name="Strassman J."/>
            <person name="Sucgang R."/>
            <person name="Worley K."/>
            <person name="Schaap P."/>
        </authorList>
    </citation>
    <scope>NUCLEOTIDE SEQUENCE</scope>
    <source>
        <strain evidence="9">QSvi11</strain>
    </source>
</reference>
<feature type="transmembrane region" description="Helical" evidence="7">
    <location>
        <begin position="12"/>
        <end position="31"/>
    </location>
</feature>
<evidence type="ECO:0000256" key="2">
    <source>
        <dbReference type="ARBA" id="ARBA00004656"/>
    </source>
</evidence>
<dbReference type="InterPro" id="IPR009457">
    <property type="entry name" value="THH1/TOM1/TOM3_dom"/>
</dbReference>
<feature type="transmembrane region" description="Helical" evidence="7">
    <location>
        <begin position="237"/>
        <end position="260"/>
    </location>
</feature>
<comment type="caution">
    <text evidence="9">The sequence shown here is derived from an EMBL/GenBank/DDBJ whole genome shotgun (WGS) entry which is preliminary data.</text>
</comment>
<proteinExistence type="predicted"/>
<dbReference type="Proteomes" id="UP000695562">
    <property type="component" value="Unassembled WGS sequence"/>
</dbReference>
<feature type="transmembrane region" description="Helical" evidence="7">
    <location>
        <begin position="112"/>
        <end position="135"/>
    </location>
</feature>
<keyword evidence="6" id="KW-0458">Lysosome</keyword>
<keyword evidence="3 7" id="KW-0812">Transmembrane</keyword>
<protein>
    <recommendedName>
        <fullName evidence="8">THH1/TOM1/TOM3 domain-containing protein</fullName>
    </recommendedName>
</protein>
<evidence type="ECO:0000256" key="6">
    <source>
        <dbReference type="ARBA" id="ARBA00023228"/>
    </source>
</evidence>
<evidence type="ECO:0000256" key="7">
    <source>
        <dbReference type="SAM" id="Phobius"/>
    </source>
</evidence>
<dbReference type="OrthoDB" id="17570at2759"/>
<dbReference type="GO" id="GO:1904263">
    <property type="term" value="P:positive regulation of TORC1 signaling"/>
    <property type="evidence" value="ECO:0007669"/>
    <property type="project" value="TreeGrafter"/>
</dbReference>
<feature type="transmembrane region" description="Helical" evidence="7">
    <location>
        <begin position="159"/>
        <end position="178"/>
    </location>
</feature>
<evidence type="ECO:0000256" key="3">
    <source>
        <dbReference type="ARBA" id="ARBA00022692"/>
    </source>
</evidence>
<dbReference type="AlphaFoldDB" id="A0A8J4Q8C3"/>
<feature type="domain" description="THH1/TOM1/TOM3" evidence="8">
    <location>
        <begin position="9"/>
        <end position="266"/>
    </location>
</feature>
<evidence type="ECO:0000259" key="8">
    <source>
        <dbReference type="Pfam" id="PF06454"/>
    </source>
</evidence>
<dbReference type="PANTHER" id="PTHR15146">
    <property type="entry name" value="INTEGRAL MEMBRANE PROTEIN GPR137"/>
    <property type="match status" value="1"/>
</dbReference>
<evidence type="ECO:0000313" key="9">
    <source>
        <dbReference type="EMBL" id="KAF2076616.1"/>
    </source>
</evidence>
<evidence type="ECO:0000256" key="4">
    <source>
        <dbReference type="ARBA" id="ARBA00022989"/>
    </source>
</evidence>
<dbReference type="EMBL" id="AJWJ01000055">
    <property type="protein sequence ID" value="KAF2076616.1"/>
    <property type="molecule type" value="Genomic_DNA"/>
</dbReference>
<accession>A0A8J4Q8C3</accession>
<keyword evidence="5 7" id="KW-0472">Membrane</keyword>
<sequence length="345" mass="39139">MKYFSPSTLILFILYSILTIMVLFQIIRILVNKHNIFSFRFGFLAIGCVWSIFRTIFWAISGLPDTKAAALANDVFLYIPINLQFATFSLLVLFYAHVVHRATWEGSTRKRFTIAYAVVNTILLILQCVCIGVYFRDTPFDSSSSAENTKDKWVNQTQAALTGIVFLLLVSVLAFYGWRLYFIMKITKSHLQSQLPSSIIPTTFFIFCCFTSRCIYDFVGAFGTVSVELNSQDVKHIITIVVSYVFWEILPYILILALFWRIPTTMIGGNARRKNVNSFAYPQPISTVPGKVINHQPGNLSRLFMDPQRYDSDDETTSLLYKGSPVLYSGRHSPYSTTPVSGSST</sequence>
<dbReference type="Pfam" id="PF06454">
    <property type="entry name" value="THH1_TOM1-3_dom"/>
    <property type="match status" value="1"/>
</dbReference>
<gene>
    <name evidence="9" type="ORF">CYY_002102</name>
</gene>
<evidence type="ECO:0000313" key="10">
    <source>
        <dbReference type="Proteomes" id="UP000695562"/>
    </source>
</evidence>
<dbReference type="GO" id="GO:0005765">
    <property type="term" value="C:lysosomal membrane"/>
    <property type="evidence" value="ECO:0007669"/>
    <property type="project" value="UniProtKB-SubCell"/>
</dbReference>
<evidence type="ECO:0000256" key="1">
    <source>
        <dbReference type="ARBA" id="ARBA00004127"/>
    </source>
</evidence>
<dbReference type="InterPro" id="IPR029723">
    <property type="entry name" value="GPR137"/>
</dbReference>
<evidence type="ECO:0000256" key="5">
    <source>
        <dbReference type="ARBA" id="ARBA00023136"/>
    </source>
</evidence>
<organism evidence="9 10">
    <name type="scientific">Polysphondylium violaceum</name>
    <dbReference type="NCBI Taxonomy" id="133409"/>
    <lineage>
        <taxon>Eukaryota</taxon>
        <taxon>Amoebozoa</taxon>
        <taxon>Evosea</taxon>
        <taxon>Eumycetozoa</taxon>
        <taxon>Dictyostelia</taxon>
        <taxon>Dictyosteliales</taxon>
        <taxon>Dictyosteliaceae</taxon>
        <taxon>Polysphondylium</taxon>
    </lineage>
</organism>
<feature type="transmembrane region" description="Helical" evidence="7">
    <location>
        <begin position="199"/>
        <end position="225"/>
    </location>
</feature>
<name>A0A8J4Q8C3_9MYCE</name>
<dbReference type="PANTHER" id="PTHR15146:SF3">
    <property type="entry name" value="THH1_TOM1_TOM3 DOMAIN-CONTAINING PROTEIN"/>
    <property type="match status" value="1"/>
</dbReference>
<feature type="transmembrane region" description="Helical" evidence="7">
    <location>
        <begin position="75"/>
        <end position="100"/>
    </location>
</feature>
<comment type="subcellular location">
    <subcellularLocation>
        <location evidence="1">Endomembrane system</location>
        <topology evidence="1">Multi-pass membrane protein</topology>
    </subcellularLocation>
    <subcellularLocation>
        <location evidence="2">Lysosome membrane</location>
    </subcellularLocation>
</comment>
<feature type="transmembrane region" description="Helical" evidence="7">
    <location>
        <begin position="43"/>
        <end position="63"/>
    </location>
</feature>